<dbReference type="EMBL" id="CAFBNB010000207">
    <property type="protein sequence ID" value="CAB4937829.1"/>
    <property type="molecule type" value="Genomic_DNA"/>
</dbReference>
<feature type="compositionally biased region" description="Acidic residues" evidence="1">
    <location>
        <begin position="50"/>
        <end position="61"/>
    </location>
</feature>
<dbReference type="AlphaFoldDB" id="A0A6J7J3Z2"/>
<name>A0A6J7J3Z2_9ZZZZ</name>
<evidence type="ECO:0000313" key="2">
    <source>
        <dbReference type="EMBL" id="CAB4937829.1"/>
    </source>
</evidence>
<proteinExistence type="predicted"/>
<reference evidence="2" key="1">
    <citation type="submission" date="2020-05" db="EMBL/GenBank/DDBJ databases">
        <authorList>
            <person name="Chiriac C."/>
            <person name="Salcher M."/>
            <person name="Ghai R."/>
            <person name="Kavagutti S V."/>
        </authorList>
    </citation>
    <scope>NUCLEOTIDE SEQUENCE</scope>
</reference>
<sequence length="61" mass="6331">MLIHCECVELLDVETDIALGRGVVDEFDGITCKSPPPGVLPCEGAGGSQEGEDGEGSEQQL</sequence>
<organism evidence="2">
    <name type="scientific">freshwater metagenome</name>
    <dbReference type="NCBI Taxonomy" id="449393"/>
    <lineage>
        <taxon>unclassified sequences</taxon>
        <taxon>metagenomes</taxon>
        <taxon>ecological metagenomes</taxon>
    </lineage>
</organism>
<accession>A0A6J7J3Z2</accession>
<evidence type="ECO:0000256" key="1">
    <source>
        <dbReference type="SAM" id="MobiDB-lite"/>
    </source>
</evidence>
<gene>
    <name evidence="2" type="ORF">UFOPK3720_01092</name>
</gene>
<protein>
    <submittedName>
        <fullName evidence="2">Unannotated protein</fullName>
    </submittedName>
</protein>
<feature type="region of interest" description="Disordered" evidence="1">
    <location>
        <begin position="37"/>
        <end position="61"/>
    </location>
</feature>